<dbReference type="EMBL" id="UFQT01002353">
    <property type="protein sequence ID" value="SSX33267.1"/>
    <property type="molecule type" value="Genomic_DNA"/>
</dbReference>
<dbReference type="InterPro" id="IPR011993">
    <property type="entry name" value="PH-like_dom_sf"/>
</dbReference>
<dbReference type="SUPFAM" id="SSF48065">
    <property type="entry name" value="DBL homology domain (DH-domain)"/>
    <property type="match status" value="1"/>
</dbReference>
<dbReference type="PANTHER" id="PTHR12877:SF15">
    <property type="entry name" value="RHO GUANINE NUCLEOTIDE EXCHANGE FACTOR 17"/>
    <property type="match status" value="1"/>
</dbReference>
<evidence type="ECO:0000256" key="1">
    <source>
        <dbReference type="ARBA" id="ARBA00022658"/>
    </source>
</evidence>
<dbReference type="InterPro" id="IPR035899">
    <property type="entry name" value="DBL_dom_sf"/>
</dbReference>
<organism evidence="3">
    <name type="scientific">Culicoides sonorensis</name>
    <name type="common">Biting midge</name>
    <dbReference type="NCBI Taxonomy" id="179676"/>
    <lineage>
        <taxon>Eukaryota</taxon>
        <taxon>Metazoa</taxon>
        <taxon>Ecdysozoa</taxon>
        <taxon>Arthropoda</taxon>
        <taxon>Hexapoda</taxon>
        <taxon>Insecta</taxon>
        <taxon>Pterygota</taxon>
        <taxon>Neoptera</taxon>
        <taxon>Endopterygota</taxon>
        <taxon>Diptera</taxon>
        <taxon>Nematocera</taxon>
        <taxon>Chironomoidea</taxon>
        <taxon>Ceratopogonidae</taxon>
        <taxon>Ceratopogoninae</taxon>
        <taxon>Culicoides</taxon>
        <taxon>Monoculicoides</taxon>
    </lineage>
</organism>
<dbReference type="InterPro" id="IPR000219">
    <property type="entry name" value="DH_dom"/>
</dbReference>
<dbReference type="GO" id="GO:0030036">
    <property type="term" value="P:actin cytoskeleton organization"/>
    <property type="evidence" value="ECO:0007669"/>
    <property type="project" value="TreeGrafter"/>
</dbReference>
<evidence type="ECO:0000313" key="3">
    <source>
        <dbReference type="EMBL" id="SSX13847.1"/>
    </source>
</evidence>
<gene>
    <name evidence="3" type="primary">CSON006210</name>
</gene>
<name>A0A336LAQ3_CULSO</name>
<evidence type="ECO:0000313" key="4">
    <source>
        <dbReference type="EMBL" id="SSX33267.1"/>
    </source>
</evidence>
<keyword evidence="1" id="KW-0344">Guanine-nucleotide releasing factor</keyword>
<dbReference type="VEuPathDB" id="VectorBase:CSON006210"/>
<dbReference type="SUPFAM" id="SSF50729">
    <property type="entry name" value="PH domain-like"/>
    <property type="match status" value="1"/>
</dbReference>
<dbReference type="Gene3D" id="2.30.29.30">
    <property type="entry name" value="Pleckstrin-homology domain (PH domain)/Phosphotyrosine-binding domain (PTB)"/>
    <property type="match status" value="1"/>
</dbReference>
<accession>A0A336LAQ3</accession>
<dbReference type="Pfam" id="PF19057">
    <property type="entry name" value="PH_19"/>
    <property type="match status" value="1"/>
</dbReference>
<reference evidence="3" key="1">
    <citation type="submission" date="2018-04" db="EMBL/GenBank/DDBJ databases">
        <authorList>
            <person name="Go L.Y."/>
            <person name="Mitchell J.A."/>
        </authorList>
    </citation>
    <scope>NUCLEOTIDE SEQUENCE</scope>
    <source>
        <tissue evidence="3">Whole organism</tissue>
    </source>
</reference>
<protein>
    <submittedName>
        <fullName evidence="3">CSON006210 protein</fullName>
    </submittedName>
</protein>
<dbReference type="AlphaFoldDB" id="A0A336LAQ3"/>
<dbReference type="CDD" id="cd00160">
    <property type="entry name" value="RhoGEF"/>
    <property type="match status" value="1"/>
</dbReference>
<dbReference type="PANTHER" id="PTHR12877">
    <property type="entry name" value="RHO GUANINE NUCLEOTIDE EXCHANGE FACTOR"/>
    <property type="match status" value="1"/>
</dbReference>
<dbReference type="PROSITE" id="PS50010">
    <property type="entry name" value="DH_2"/>
    <property type="match status" value="1"/>
</dbReference>
<evidence type="ECO:0000259" key="2">
    <source>
        <dbReference type="PROSITE" id="PS50010"/>
    </source>
</evidence>
<dbReference type="Gene3D" id="1.20.900.10">
    <property type="entry name" value="Dbl homology (DH) domain"/>
    <property type="match status" value="2"/>
</dbReference>
<dbReference type="InterPro" id="IPR039919">
    <property type="entry name" value="ARHGEF10/ARHGEF17"/>
</dbReference>
<reference evidence="4" key="2">
    <citation type="submission" date="2018-07" db="EMBL/GenBank/DDBJ databases">
        <authorList>
            <person name="Quirk P.G."/>
            <person name="Krulwich T.A."/>
        </authorList>
    </citation>
    <scope>NUCLEOTIDE SEQUENCE</scope>
</reference>
<sequence>MTSKSNDVLKKLYHTEQNYVESLQTIVTKYMNPLKSSDNAGIIDANIVDEIFFMIPNILNIHERFLDELKRRFETWDPMQKVGDAFIEVFSDPSILETYTAFINNSSKAKLAIRAACSQRPQFARYELIFARLIKHTDVEHPDQKSLQDALKLVHSILLHINSMEKEALENGHREATLKDLESVIEGINDLVTPDRTFLMFELVTMPFGQATRKERGFFLFSDLLVITSIKRRSGTIRKPVSCPVSVAITLDTHKYKLLTKIPLDDLEIVKCK</sequence>
<dbReference type="GO" id="GO:0005085">
    <property type="term" value="F:guanyl-nucleotide exchange factor activity"/>
    <property type="evidence" value="ECO:0007669"/>
    <property type="project" value="UniProtKB-KW"/>
</dbReference>
<dbReference type="EMBL" id="UFQS01002353">
    <property type="protein sequence ID" value="SSX13847.1"/>
    <property type="molecule type" value="Genomic_DNA"/>
</dbReference>
<dbReference type="SMART" id="SM00325">
    <property type="entry name" value="RhoGEF"/>
    <property type="match status" value="1"/>
</dbReference>
<proteinExistence type="predicted"/>
<dbReference type="Pfam" id="PF00621">
    <property type="entry name" value="RhoGEF"/>
    <property type="match status" value="1"/>
</dbReference>
<dbReference type="OMA" id="YSELAIC"/>
<feature type="domain" description="DH" evidence="2">
    <location>
        <begin position="4"/>
        <end position="191"/>
    </location>
</feature>